<dbReference type="PANTHER" id="PTHR46086:SF4">
    <property type="entry name" value="ALPHA_BETA-HYDROLASES SUPERFAMILY PROTEIN"/>
    <property type="match status" value="1"/>
</dbReference>
<dbReference type="GO" id="GO:0006629">
    <property type="term" value="P:lipid metabolic process"/>
    <property type="evidence" value="ECO:0007669"/>
    <property type="project" value="InterPro"/>
</dbReference>
<dbReference type="InterPro" id="IPR044819">
    <property type="entry name" value="OBL-like"/>
</dbReference>
<keyword evidence="2" id="KW-0472">Membrane</keyword>
<dbReference type="InterPro" id="IPR002921">
    <property type="entry name" value="Fungal_lipase-type"/>
</dbReference>
<dbReference type="EMBL" id="CM031840">
    <property type="protein sequence ID" value="KAG6672104.1"/>
    <property type="molecule type" value="Genomic_DNA"/>
</dbReference>
<dbReference type="AlphaFoldDB" id="A0A922D4C8"/>
<accession>A0A922D4C8</accession>
<keyword evidence="2" id="KW-1133">Transmembrane helix</keyword>
<evidence type="ECO:0000256" key="1">
    <source>
        <dbReference type="ARBA" id="ARBA00022801"/>
    </source>
</evidence>
<dbReference type="Proteomes" id="UP000811246">
    <property type="component" value="Chromosome 16"/>
</dbReference>
<proteinExistence type="predicted"/>
<comment type="caution">
    <text evidence="4">The sequence shown here is derived from an EMBL/GenBank/DDBJ whole genome shotgun (WGS) entry which is preliminary data.</text>
</comment>
<feature type="domain" description="Fungal lipase-type" evidence="3">
    <location>
        <begin position="255"/>
        <end position="415"/>
    </location>
</feature>
<evidence type="ECO:0000313" key="4">
    <source>
        <dbReference type="EMBL" id="KAG6672104.1"/>
    </source>
</evidence>
<keyword evidence="1" id="KW-0378">Hydrolase</keyword>
<evidence type="ECO:0000256" key="2">
    <source>
        <dbReference type="SAM" id="Phobius"/>
    </source>
</evidence>
<dbReference type="GO" id="GO:0004806">
    <property type="term" value="F:triacylglycerol lipase activity"/>
    <property type="evidence" value="ECO:0007669"/>
    <property type="project" value="InterPro"/>
</dbReference>
<evidence type="ECO:0000259" key="3">
    <source>
        <dbReference type="Pfam" id="PF01764"/>
    </source>
</evidence>
<sequence>MRSSLSSCHRRRQSLPNKLFCVCIYNIYIYIYMYICIYIYVYHLLHCFRVMAPAYERQFCDHFMLLKPEDGSFYGLIRFLLFSDYSETSGFLHYTETDLQGDFWRRWYIFNSLLVQKLLLLFGKPLVLVGNMLKLWLNLLSRNGGFLKLFFKFFTGGVVRPDPSSATFTSVVGCLDGRVELDKSIRQGDRKYNASLAMMASKLSYENAEFVHTIIRDHWNMENLGFYNFWNDFQGQPSTQAIMFQDTKNNPNLIVVGFRGTDPFDPIALGIDVDLSWIELEGVGMAHSGFMKALGLQKDKGWPKEIEKRSDPQQQYAYYEIRSKLREILQKNERAKFIVTGHSLGGALAILFVTILAMHEEAWLLDKLEGVYTFGQPRVGNKQFGYYMKEKLKENDVRYLRYVYCNDIVPRVPYDDDSIFFEHFSPCLYYNMYYNGKVLGEEPNKNYFSPLWVIPKYLNAILELIRSFIIPYIGGSDYKENWLMKMYRVLGLIIPGLAEHSLQDYVNITRLGSLPMDLQNSLRHRNSKVGLPKKSQ</sequence>
<dbReference type="Pfam" id="PF01764">
    <property type="entry name" value="Lipase_3"/>
    <property type="match status" value="1"/>
</dbReference>
<protein>
    <recommendedName>
        <fullName evidence="3">Fungal lipase-type domain-containing protein</fullName>
    </recommendedName>
</protein>
<feature type="transmembrane region" description="Helical" evidence="2">
    <location>
        <begin position="20"/>
        <end position="41"/>
    </location>
</feature>
<dbReference type="PANTHER" id="PTHR46086">
    <property type="entry name" value="ALPHA/BETA-HYDROLASES SUPERFAMILY PROTEIN"/>
    <property type="match status" value="1"/>
</dbReference>
<reference evidence="4" key="1">
    <citation type="submission" date="2021-01" db="EMBL/GenBank/DDBJ databases">
        <authorList>
            <person name="Lovell J.T."/>
            <person name="Bentley N."/>
            <person name="Bhattarai G."/>
            <person name="Jenkins J.W."/>
            <person name="Sreedasyam A."/>
            <person name="Alarcon Y."/>
            <person name="Bock C."/>
            <person name="Boston L."/>
            <person name="Carlson J."/>
            <person name="Cervantes K."/>
            <person name="Clermont K."/>
            <person name="Krom N."/>
            <person name="Kubenka K."/>
            <person name="Mamidi S."/>
            <person name="Mattison C."/>
            <person name="Monteros M."/>
            <person name="Pisani C."/>
            <person name="Plott C."/>
            <person name="Rajasekar S."/>
            <person name="Rhein H.S."/>
            <person name="Rohla C."/>
            <person name="Song M."/>
            <person name="Hilaire R.S."/>
            <person name="Shu S."/>
            <person name="Wells L."/>
            <person name="Wang X."/>
            <person name="Webber J."/>
            <person name="Heerema R.J."/>
            <person name="Klein P."/>
            <person name="Conner P."/>
            <person name="Grauke L."/>
            <person name="Grimwood J."/>
            <person name="Schmutz J."/>
            <person name="Randall J.J."/>
        </authorList>
    </citation>
    <scope>NUCLEOTIDE SEQUENCE</scope>
    <source>
        <tissue evidence="4">Leaf</tissue>
    </source>
</reference>
<keyword evidence="2" id="KW-0812">Transmembrane</keyword>
<evidence type="ECO:0000313" key="5">
    <source>
        <dbReference type="Proteomes" id="UP000811246"/>
    </source>
</evidence>
<name>A0A922D4C8_CARIL</name>
<dbReference type="CDD" id="cd00519">
    <property type="entry name" value="Lipase_3"/>
    <property type="match status" value="1"/>
</dbReference>
<organism evidence="4 5">
    <name type="scientific">Carya illinoinensis</name>
    <name type="common">Pecan</name>
    <dbReference type="NCBI Taxonomy" id="32201"/>
    <lineage>
        <taxon>Eukaryota</taxon>
        <taxon>Viridiplantae</taxon>
        <taxon>Streptophyta</taxon>
        <taxon>Embryophyta</taxon>
        <taxon>Tracheophyta</taxon>
        <taxon>Spermatophyta</taxon>
        <taxon>Magnoliopsida</taxon>
        <taxon>eudicotyledons</taxon>
        <taxon>Gunneridae</taxon>
        <taxon>Pentapetalae</taxon>
        <taxon>rosids</taxon>
        <taxon>fabids</taxon>
        <taxon>Fagales</taxon>
        <taxon>Juglandaceae</taxon>
        <taxon>Carya</taxon>
    </lineage>
</organism>
<gene>
    <name evidence="4" type="ORF">I3842_16G041200</name>
</gene>